<evidence type="ECO:0000256" key="4">
    <source>
        <dbReference type="ARBA" id="ARBA00022692"/>
    </source>
</evidence>
<evidence type="ECO:0000256" key="8">
    <source>
        <dbReference type="SAM" id="Phobius"/>
    </source>
</evidence>
<dbReference type="Proteomes" id="UP000033519">
    <property type="component" value="Unassembled WGS sequence"/>
</dbReference>
<dbReference type="SMART" id="SM00267">
    <property type="entry name" value="GGDEF"/>
    <property type="match status" value="1"/>
</dbReference>
<comment type="subcellular location">
    <subcellularLocation>
        <location evidence="1">Cell membrane</location>
        <topology evidence="1">Multi-pass membrane protein</topology>
    </subcellularLocation>
</comment>
<evidence type="ECO:0000256" key="2">
    <source>
        <dbReference type="ARBA" id="ARBA00012528"/>
    </source>
</evidence>
<reference evidence="11 12" key="1">
    <citation type="submission" date="2015-03" db="EMBL/GenBank/DDBJ databases">
        <authorList>
            <person name="Lepp D."/>
            <person name="Hassan Y.I."/>
            <person name="Li X.-Z."/>
            <person name="Zhou T."/>
        </authorList>
    </citation>
    <scope>NUCLEOTIDE SEQUENCE [LARGE SCALE GENOMIC DNA]</scope>
    <source>
        <strain evidence="11 12">Cr7-05</strain>
    </source>
</reference>
<dbReference type="Gene3D" id="3.30.450.20">
    <property type="entry name" value="PAS domain"/>
    <property type="match status" value="2"/>
</dbReference>
<dbReference type="InterPro" id="IPR000160">
    <property type="entry name" value="GGDEF_dom"/>
</dbReference>
<feature type="transmembrane region" description="Helical" evidence="8">
    <location>
        <begin position="80"/>
        <end position="100"/>
    </location>
</feature>
<keyword evidence="5 8" id="KW-1133">Transmembrane helix</keyword>
<sequence>MLGWGHARFWLRRLPGVWRSLLFGVIMGLGAIASMLMAAEVLPGRFLDLRLSLVAVAAFFGGPVAALATTALTLGYRVSMGGVGMTTGVITILIVTASALAGRALVGRGRVFAWHGVVLGLAISLISAVGIYSIGSEGLLNTILPLGVLNTLATVLASLVFVQARRVSAERDLFAAALTQAPDFFYIKDRHSRFAAVNNAVAKMHGFATPHDMIGKTDFDIAPPERADVLFASEQKIIASGQPQLDIEELLPDATGELRSYMTAKVPLHGANGEMIGLAGVSRDITDDKQLRQDVIESRNLLSYALAEMSDGLAMFDWQGNIVLCNAQYSASFPYTSHARRQGVNLRDILAEVVRTREQLNIPVDHEQEWIDDIVTNLHRESEEEVHLFDDRWLQVRTRPTTAGKTLVVVTDVTRIKQAELALHSASDQLKHLARTDGLTGLLNRRAFDIAMDAEIARGARAGTPMSLLLIDVDRFKAYNDAYGHPSGDECLKLVASHLQKSLKRSADLAVRYGGEEFAAILPGTDEDGAYLVAETFRKSLADARVSHKGAERGILTASVGVATYMPDNLHRSAAELIQTADEALYSAKAAGRDRVYGTRVRAKQSKYAQE</sequence>
<dbReference type="Pfam" id="PF12860">
    <property type="entry name" value="PAS_7"/>
    <property type="match status" value="1"/>
</dbReference>
<dbReference type="PROSITE" id="PS50887">
    <property type="entry name" value="GGDEF"/>
    <property type="match status" value="1"/>
</dbReference>
<dbReference type="InterPro" id="IPR000014">
    <property type="entry name" value="PAS"/>
</dbReference>
<evidence type="ECO:0000256" key="7">
    <source>
        <dbReference type="ARBA" id="ARBA00034247"/>
    </source>
</evidence>
<dbReference type="CDD" id="cd00130">
    <property type="entry name" value="PAS"/>
    <property type="match status" value="1"/>
</dbReference>
<dbReference type="Gene3D" id="3.30.70.270">
    <property type="match status" value="1"/>
</dbReference>
<dbReference type="Pfam" id="PF00990">
    <property type="entry name" value="GGDEF"/>
    <property type="match status" value="1"/>
</dbReference>
<dbReference type="NCBIfam" id="TIGR00229">
    <property type="entry name" value="sensory_box"/>
    <property type="match status" value="1"/>
</dbReference>
<feature type="domain" description="GGDEF" evidence="10">
    <location>
        <begin position="464"/>
        <end position="601"/>
    </location>
</feature>
<keyword evidence="12" id="KW-1185">Reference proteome</keyword>
<comment type="catalytic activity">
    <reaction evidence="7">
        <text>2 GTP = 3',3'-c-di-GMP + 2 diphosphate</text>
        <dbReference type="Rhea" id="RHEA:24898"/>
        <dbReference type="ChEBI" id="CHEBI:33019"/>
        <dbReference type="ChEBI" id="CHEBI:37565"/>
        <dbReference type="ChEBI" id="CHEBI:58805"/>
        <dbReference type="EC" id="2.7.7.65"/>
    </reaction>
</comment>
<dbReference type="InterPro" id="IPR043128">
    <property type="entry name" value="Rev_trsase/Diguanyl_cyclase"/>
</dbReference>
<proteinExistence type="predicted"/>
<evidence type="ECO:0000256" key="5">
    <source>
        <dbReference type="ARBA" id="ARBA00022989"/>
    </source>
</evidence>
<evidence type="ECO:0000313" key="11">
    <source>
        <dbReference type="EMBL" id="KKC33401.1"/>
    </source>
</evidence>
<accession>A0ABR5DZG4</accession>
<dbReference type="PANTHER" id="PTHR45138">
    <property type="entry name" value="REGULATORY COMPONENTS OF SENSORY TRANSDUCTION SYSTEM"/>
    <property type="match status" value="1"/>
</dbReference>
<evidence type="ECO:0000256" key="6">
    <source>
        <dbReference type="ARBA" id="ARBA00023136"/>
    </source>
</evidence>
<dbReference type="InterPro" id="IPR050469">
    <property type="entry name" value="Diguanylate_Cyclase"/>
</dbReference>
<keyword evidence="4 8" id="KW-0812">Transmembrane</keyword>
<keyword evidence="6 8" id="KW-0472">Membrane</keyword>
<evidence type="ECO:0000256" key="3">
    <source>
        <dbReference type="ARBA" id="ARBA00022475"/>
    </source>
</evidence>
<dbReference type="InterPro" id="IPR029787">
    <property type="entry name" value="Nucleotide_cyclase"/>
</dbReference>
<evidence type="ECO:0000259" key="10">
    <source>
        <dbReference type="PROSITE" id="PS50887"/>
    </source>
</evidence>
<dbReference type="PANTHER" id="PTHR45138:SF9">
    <property type="entry name" value="DIGUANYLATE CYCLASE DGCM-RELATED"/>
    <property type="match status" value="1"/>
</dbReference>
<evidence type="ECO:0000313" key="12">
    <source>
        <dbReference type="Proteomes" id="UP000033519"/>
    </source>
</evidence>
<dbReference type="CDD" id="cd01949">
    <property type="entry name" value="GGDEF"/>
    <property type="match status" value="1"/>
</dbReference>
<dbReference type="InterPro" id="IPR011620">
    <property type="entry name" value="Sig_transdc_His_kinase_LytS_TM"/>
</dbReference>
<dbReference type="SMART" id="SM00091">
    <property type="entry name" value="PAS"/>
    <property type="match status" value="2"/>
</dbReference>
<dbReference type="InterPro" id="IPR000700">
    <property type="entry name" value="PAS-assoc_C"/>
</dbReference>
<feature type="transmembrane region" description="Helical" evidence="8">
    <location>
        <begin position="112"/>
        <end position="134"/>
    </location>
</feature>
<dbReference type="Pfam" id="PF07694">
    <property type="entry name" value="5TM-5TMR_LYT"/>
    <property type="match status" value="1"/>
</dbReference>
<dbReference type="SUPFAM" id="SSF55073">
    <property type="entry name" value="Nucleotide cyclase"/>
    <property type="match status" value="1"/>
</dbReference>
<organism evidence="11 12">
    <name type="scientific">Devosia psychrophila</name>
    <dbReference type="NCBI Taxonomy" id="728005"/>
    <lineage>
        <taxon>Bacteria</taxon>
        <taxon>Pseudomonadati</taxon>
        <taxon>Pseudomonadota</taxon>
        <taxon>Alphaproteobacteria</taxon>
        <taxon>Hyphomicrobiales</taxon>
        <taxon>Devosiaceae</taxon>
        <taxon>Devosia</taxon>
    </lineage>
</organism>
<feature type="transmembrane region" description="Helical" evidence="8">
    <location>
        <begin position="51"/>
        <end position="74"/>
    </location>
</feature>
<keyword evidence="3" id="KW-1003">Cell membrane</keyword>
<name>A0ABR5DZG4_9HYPH</name>
<protein>
    <recommendedName>
        <fullName evidence="2">diguanylate cyclase</fullName>
        <ecNumber evidence="2">2.7.7.65</ecNumber>
    </recommendedName>
</protein>
<dbReference type="EC" id="2.7.7.65" evidence="2"/>
<dbReference type="NCBIfam" id="TIGR00254">
    <property type="entry name" value="GGDEF"/>
    <property type="match status" value="1"/>
</dbReference>
<dbReference type="InterPro" id="IPR013656">
    <property type="entry name" value="PAS_4"/>
</dbReference>
<dbReference type="Pfam" id="PF08448">
    <property type="entry name" value="PAS_4"/>
    <property type="match status" value="1"/>
</dbReference>
<dbReference type="SUPFAM" id="SSF55785">
    <property type="entry name" value="PYP-like sensor domain (PAS domain)"/>
    <property type="match status" value="2"/>
</dbReference>
<dbReference type="PROSITE" id="PS50113">
    <property type="entry name" value="PAC"/>
    <property type="match status" value="1"/>
</dbReference>
<evidence type="ECO:0000256" key="1">
    <source>
        <dbReference type="ARBA" id="ARBA00004651"/>
    </source>
</evidence>
<feature type="domain" description="PAC" evidence="9">
    <location>
        <begin position="245"/>
        <end position="297"/>
    </location>
</feature>
<gene>
    <name evidence="11" type="ORF">WH91_09895</name>
</gene>
<feature type="transmembrane region" description="Helical" evidence="8">
    <location>
        <begin position="140"/>
        <end position="162"/>
    </location>
</feature>
<feature type="transmembrane region" description="Helical" evidence="8">
    <location>
        <begin position="20"/>
        <end position="39"/>
    </location>
</feature>
<dbReference type="InterPro" id="IPR035965">
    <property type="entry name" value="PAS-like_dom_sf"/>
</dbReference>
<dbReference type="EMBL" id="LAPV01000093">
    <property type="protein sequence ID" value="KKC33401.1"/>
    <property type="molecule type" value="Genomic_DNA"/>
</dbReference>
<comment type="caution">
    <text evidence="11">The sequence shown here is derived from an EMBL/GenBank/DDBJ whole genome shotgun (WGS) entry which is preliminary data.</text>
</comment>
<evidence type="ECO:0000259" key="9">
    <source>
        <dbReference type="PROSITE" id="PS50113"/>
    </source>
</evidence>